<proteinExistence type="predicted"/>
<gene>
    <name evidence="1" type="ORF">BpHYR1_005943</name>
</gene>
<name>A0A3M7SRR3_BRAPC</name>
<keyword evidence="2" id="KW-1185">Reference proteome</keyword>
<sequence length="378" mass="42026">MDSRTPNTFWSLPSAINATLAILDHTGLVQRIVEVGRVVVSVGHVNSDVGGAAIWRVHVGPVGHGRVARANVYKVNFGLFAIEHHSSGDVAGVRIDLKFAAGVRLVDRIDDQVVGRTDVLVDGSHFGDVVGLGVKGFDHLIQRNGLGYAHHPLEPFFGLGQPFWRLVVPVRKRQAHDHRRAERRLALVLRNQCEHYGLWYAGRERFSQRNHAGRLVDAKVVGVASGLGASRLNSILYLGIFARVRVARNQSVYVVARLRVILDRQFVLGLVEKGRMVVYVENFYSKGTSVRERMRLAFVFGLDRDAVLVVFVVGLAVEHNIGGDQASGGVNAKRLIAFVVSRQYFVFDLTIFAFVRVNRLHLNYFGAHGHFFLYLGQP</sequence>
<accession>A0A3M7SRR3</accession>
<evidence type="ECO:0000313" key="2">
    <source>
        <dbReference type="Proteomes" id="UP000276133"/>
    </source>
</evidence>
<organism evidence="1 2">
    <name type="scientific">Brachionus plicatilis</name>
    <name type="common">Marine rotifer</name>
    <name type="synonym">Brachionus muelleri</name>
    <dbReference type="NCBI Taxonomy" id="10195"/>
    <lineage>
        <taxon>Eukaryota</taxon>
        <taxon>Metazoa</taxon>
        <taxon>Spiralia</taxon>
        <taxon>Gnathifera</taxon>
        <taxon>Rotifera</taxon>
        <taxon>Eurotatoria</taxon>
        <taxon>Monogononta</taxon>
        <taxon>Pseudotrocha</taxon>
        <taxon>Ploima</taxon>
        <taxon>Brachionidae</taxon>
        <taxon>Brachionus</taxon>
    </lineage>
</organism>
<dbReference type="Proteomes" id="UP000276133">
    <property type="component" value="Unassembled WGS sequence"/>
</dbReference>
<comment type="caution">
    <text evidence="1">The sequence shown here is derived from an EMBL/GenBank/DDBJ whole genome shotgun (WGS) entry which is preliminary data.</text>
</comment>
<reference evidence="1 2" key="1">
    <citation type="journal article" date="2018" name="Sci. Rep.">
        <title>Genomic signatures of local adaptation to the degree of environmental predictability in rotifers.</title>
        <authorList>
            <person name="Franch-Gras L."/>
            <person name="Hahn C."/>
            <person name="Garcia-Roger E.M."/>
            <person name="Carmona M.J."/>
            <person name="Serra M."/>
            <person name="Gomez A."/>
        </authorList>
    </citation>
    <scope>NUCLEOTIDE SEQUENCE [LARGE SCALE GENOMIC DNA]</scope>
    <source>
        <strain evidence="1">HYR1</strain>
    </source>
</reference>
<protein>
    <submittedName>
        <fullName evidence="1">Uncharacterized protein</fullName>
    </submittedName>
</protein>
<evidence type="ECO:0000313" key="1">
    <source>
        <dbReference type="EMBL" id="RNA38228.1"/>
    </source>
</evidence>
<dbReference type="EMBL" id="REGN01000902">
    <property type="protein sequence ID" value="RNA38228.1"/>
    <property type="molecule type" value="Genomic_DNA"/>
</dbReference>
<dbReference type="AlphaFoldDB" id="A0A3M7SRR3"/>